<evidence type="ECO:0000313" key="7">
    <source>
        <dbReference type="EMBL" id="CAB4970181.1"/>
    </source>
</evidence>
<evidence type="ECO:0000313" key="8">
    <source>
        <dbReference type="EMBL" id="CAB5049295.1"/>
    </source>
</evidence>
<dbReference type="SUPFAM" id="SSF53383">
    <property type="entry name" value="PLP-dependent transferases"/>
    <property type="match status" value="1"/>
</dbReference>
<feature type="domain" description="Aromatic amino acid beta-eliminating lyase/threonine aldolase" evidence="4">
    <location>
        <begin position="40"/>
        <end position="320"/>
    </location>
</feature>
<dbReference type="PANTHER" id="PTHR48097:SF5">
    <property type="entry name" value="LOW SPECIFICITY L-THREONINE ALDOLASE"/>
    <property type="match status" value="1"/>
</dbReference>
<dbReference type="EMBL" id="CAEZZV010000048">
    <property type="protein sequence ID" value="CAB4775631.1"/>
    <property type="molecule type" value="Genomic_DNA"/>
</dbReference>
<gene>
    <name evidence="5" type="ORF">UFOPK1960_01005</name>
    <name evidence="6" type="ORF">UFOPK2921_00517</name>
    <name evidence="7" type="ORF">UFOPK3889_00527</name>
    <name evidence="8" type="ORF">UFOPK4275_00686</name>
</gene>
<dbReference type="EMBL" id="CAFBNZ010000075">
    <property type="protein sequence ID" value="CAB4970181.1"/>
    <property type="molecule type" value="Genomic_DNA"/>
</dbReference>
<dbReference type="InterPro" id="IPR001597">
    <property type="entry name" value="ArAA_b-elim_lyase/Thr_aldolase"/>
</dbReference>
<dbReference type="Gene3D" id="3.90.1150.10">
    <property type="entry name" value="Aspartate Aminotransferase, domain 1"/>
    <property type="match status" value="1"/>
</dbReference>
<evidence type="ECO:0000256" key="1">
    <source>
        <dbReference type="ARBA" id="ARBA00001933"/>
    </source>
</evidence>
<dbReference type="PANTHER" id="PTHR48097">
    <property type="entry name" value="L-THREONINE ALDOLASE-RELATED"/>
    <property type="match status" value="1"/>
</dbReference>
<proteinExistence type="inferred from homology"/>
<dbReference type="GO" id="GO:0006520">
    <property type="term" value="P:amino acid metabolic process"/>
    <property type="evidence" value="ECO:0007669"/>
    <property type="project" value="InterPro"/>
</dbReference>
<dbReference type="AlphaFoldDB" id="A0A6J6VT12"/>
<dbReference type="InterPro" id="IPR015424">
    <property type="entry name" value="PyrdxlP-dep_Trfase"/>
</dbReference>
<accession>A0A6J6VT12</accession>
<comment type="similarity">
    <text evidence="2">Belongs to the threonine aldolase family.</text>
</comment>
<evidence type="ECO:0000313" key="5">
    <source>
        <dbReference type="EMBL" id="CAB4636373.1"/>
    </source>
</evidence>
<dbReference type="Pfam" id="PF01212">
    <property type="entry name" value="Beta_elim_lyase"/>
    <property type="match status" value="1"/>
</dbReference>
<organism evidence="6">
    <name type="scientific">freshwater metagenome</name>
    <dbReference type="NCBI Taxonomy" id="449393"/>
    <lineage>
        <taxon>unclassified sequences</taxon>
        <taxon>metagenomes</taxon>
        <taxon>ecological metagenomes</taxon>
    </lineage>
</organism>
<dbReference type="InterPro" id="IPR015422">
    <property type="entry name" value="PyrdxlP-dep_Trfase_small"/>
</dbReference>
<dbReference type="EMBL" id="CAFBQJ010000107">
    <property type="protein sequence ID" value="CAB5049295.1"/>
    <property type="molecule type" value="Genomic_DNA"/>
</dbReference>
<dbReference type="GO" id="GO:0016829">
    <property type="term" value="F:lyase activity"/>
    <property type="evidence" value="ECO:0007669"/>
    <property type="project" value="InterPro"/>
</dbReference>
<name>A0A6J6VT12_9ZZZZ</name>
<keyword evidence="3" id="KW-0663">Pyridoxal phosphate</keyword>
<evidence type="ECO:0000256" key="3">
    <source>
        <dbReference type="ARBA" id="ARBA00022898"/>
    </source>
</evidence>
<comment type="cofactor">
    <cofactor evidence="1">
        <name>pyridoxal 5'-phosphate</name>
        <dbReference type="ChEBI" id="CHEBI:597326"/>
    </cofactor>
</comment>
<dbReference type="EMBL" id="CAEZVL010000165">
    <property type="protein sequence ID" value="CAB4636373.1"/>
    <property type="molecule type" value="Genomic_DNA"/>
</dbReference>
<evidence type="ECO:0000256" key="2">
    <source>
        <dbReference type="ARBA" id="ARBA00006966"/>
    </source>
</evidence>
<sequence length="379" mass="41411">MTKLFHRIDSCEVNCAHLDLFRQTRKMSSHVIPPAPEYRFASDNNATVHPVVMEALNQANAAHATAYGDDPWTAQACSAFSDLFGQQVETFMVWNGTGANVLALATMLSPAGAVICSDSAHINVDETGAPERILGAKLIDLPSTGGKITPDQVRSQAHALGVVHHVQPSVLSLTQSSEWGTLYSPTEIANLCDAAHSMGMTVHLDGARIANATAALGGNQEALRSFTIDAGVDVISFGGTKNGIMYGEAVIYLNRDLARSAPFVQKQVTQLPSKVRFISAQFLALLDDDLWLKNAAHANAMATQLFEQTRHLPGVLLDQPPVVNSIFPVLPPEQIESLREWSFFYDWDAHAHQVRWMTAWDTRPADLDHFVAGIRHFIH</sequence>
<dbReference type="Gene3D" id="3.40.640.10">
    <property type="entry name" value="Type I PLP-dependent aspartate aminotransferase-like (Major domain)"/>
    <property type="match status" value="1"/>
</dbReference>
<evidence type="ECO:0000259" key="4">
    <source>
        <dbReference type="Pfam" id="PF01212"/>
    </source>
</evidence>
<reference evidence="6" key="1">
    <citation type="submission" date="2020-05" db="EMBL/GenBank/DDBJ databases">
        <authorList>
            <person name="Chiriac C."/>
            <person name="Salcher M."/>
            <person name="Ghai R."/>
            <person name="Kavagutti S V."/>
        </authorList>
    </citation>
    <scope>NUCLEOTIDE SEQUENCE</scope>
</reference>
<evidence type="ECO:0000313" key="6">
    <source>
        <dbReference type="EMBL" id="CAB4775631.1"/>
    </source>
</evidence>
<dbReference type="InterPro" id="IPR015421">
    <property type="entry name" value="PyrdxlP-dep_Trfase_major"/>
</dbReference>
<protein>
    <submittedName>
        <fullName evidence="6">Unannotated protein</fullName>
    </submittedName>
</protein>